<evidence type="ECO:0000256" key="2">
    <source>
        <dbReference type="SAM" id="SignalP"/>
    </source>
</evidence>
<dbReference type="RefSeq" id="WP_109639196.1">
    <property type="nucleotide sequence ID" value="NZ_QGHB01000009.1"/>
</dbReference>
<name>A0A316HSC0_9PSEU</name>
<dbReference type="Proteomes" id="UP000246005">
    <property type="component" value="Unassembled WGS sequence"/>
</dbReference>
<gene>
    <name evidence="3" type="ORF">C8D88_109236</name>
</gene>
<dbReference type="AlphaFoldDB" id="A0A316HSC0"/>
<organism evidence="3 4">
    <name type="scientific">Lentzea atacamensis</name>
    <dbReference type="NCBI Taxonomy" id="531938"/>
    <lineage>
        <taxon>Bacteria</taxon>
        <taxon>Bacillati</taxon>
        <taxon>Actinomycetota</taxon>
        <taxon>Actinomycetes</taxon>
        <taxon>Pseudonocardiales</taxon>
        <taxon>Pseudonocardiaceae</taxon>
        <taxon>Lentzea</taxon>
    </lineage>
</organism>
<evidence type="ECO:0000313" key="3">
    <source>
        <dbReference type="EMBL" id="PWK84151.1"/>
    </source>
</evidence>
<dbReference type="PROSITE" id="PS51257">
    <property type="entry name" value="PROKAR_LIPOPROTEIN"/>
    <property type="match status" value="1"/>
</dbReference>
<feature type="signal peptide" evidence="2">
    <location>
        <begin position="1"/>
        <end position="22"/>
    </location>
</feature>
<evidence type="ECO:0000256" key="1">
    <source>
        <dbReference type="SAM" id="MobiDB-lite"/>
    </source>
</evidence>
<keyword evidence="2" id="KW-0732">Signal</keyword>
<feature type="region of interest" description="Disordered" evidence="1">
    <location>
        <begin position="80"/>
        <end position="109"/>
    </location>
</feature>
<protein>
    <submittedName>
        <fullName evidence="3">Uncharacterized protein DUF4360</fullName>
    </submittedName>
</protein>
<proteinExistence type="predicted"/>
<dbReference type="InterPro" id="IPR025649">
    <property type="entry name" value="DUF4360"/>
</dbReference>
<feature type="compositionally biased region" description="Polar residues" evidence="1">
    <location>
        <begin position="82"/>
        <end position="109"/>
    </location>
</feature>
<accession>A0A316HSC0</accession>
<comment type="caution">
    <text evidence="3">The sequence shown here is derived from an EMBL/GenBank/DDBJ whole genome shotgun (WGS) entry which is preliminary data.</text>
</comment>
<feature type="chain" id="PRO_5016318023" evidence="2">
    <location>
        <begin position="23"/>
        <end position="109"/>
    </location>
</feature>
<reference evidence="3 4" key="1">
    <citation type="submission" date="2018-05" db="EMBL/GenBank/DDBJ databases">
        <title>Genomic Encyclopedia of Type Strains, Phase IV (KMG-IV): sequencing the most valuable type-strain genomes for metagenomic binning, comparative biology and taxonomic classification.</title>
        <authorList>
            <person name="Goeker M."/>
        </authorList>
    </citation>
    <scope>NUCLEOTIDE SEQUENCE [LARGE SCALE GENOMIC DNA]</scope>
    <source>
        <strain evidence="3 4">DSM 45480</strain>
    </source>
</reference>
<evidence type="ECO:0000313" key="4">
    <source>
        <dbReference type="Proteomes" id="UP000246005"/>
    </source>
</evidence>
<sequence length="109" mass="11198">MRRKLLATALLVLFGCHPVANAAPEVVIEKVVYAGSGCPAGSLDVAIDDADAELVLSYDKLVASAGPGVPVTETRKLCEAKSPSTSALREDASQCTAPRSAGTPNSTRT</sequence>
<dbReference type="Pfam" id="PF14273">
    <property type="entry name" value="DUF4360"/>
    <property type="match status" value="1"/>
</dbReference>
<dbReference type="EMBL" id="QGHB01000009">
    <property type="protein sequence ID" value="PWK84151.1"/>
    <property type="molecule type" value="Genomic_DNA"/>
</dbReference>